<sequence>MTTAPPQGLALTESDVPALPGRTLSQKELQDWVTTLAACPELWEHHINHEGGERHYASLYRDSNIDVWLLCWNTQDDTGWHDHDISSGAVVVTQGAVTEANPRMNGEPVRRVVEAGRSFSFGPDHVHRMGGSVDGSVSIHAYSPPLWRMGQYAIGRNGVIRRMSVSYADELRPMDDESVIEKFKQLQSVTDELGR</sequence>
<keyword evidence="2" id="KW-0560">Oxidoreductase</keyword>
<organism evidence="2 3">
    <name type="scientific">Arthrobacter flavus</name>
    <dbReference type="NCBI Taxonomy" id="95172"/>
    <lineage>
        <taxon>Bacteria</taxon>
        <taxon>Bacillati</taxon>
        <taxon>Actinomycetota</taxon>
        <taxon>Actinomycetes</taxon>
        <taxon>Micrococcales</taxon>
        <taxon>Micrococcaceae</taxon>
        <taxon>Arthrobacter</taxon>
    </lineage>
</organism>
<dbReference type="SUPFAM" id="SSF51182">
    <property type="entry name" value="RmlC-like cupins"/>
    <property type="match status" value="1"/>
</dbReference>
<keyword evidence="3" id="KW-1185">Reference proteome</keyword>
<name>A0ABW4QAS0_9MICC</name>
<reference evidence="3" key="1">
    <citation type="journal article" date="2019" name="Int. J. Syst. Evol. Microbiol.">
        <title>The Global Catalogue of Microorganisms (GCM) 10K type strain sequencing project: providing services to taxonomists for standard genome sequencing and annotation.</title>
        <authorList>
            <consortium name="The Broad Institute Genomics Platform"/>
            <consortium name="The Broad Institute Genome Sequencing Center for Infectious Disease"/>
            <person name="Wu L."/>
            <person name="Ma J."/>
        </authorList>
    </citation>
    <scope>NUCLEOTIDE SEQUENCE [LARGE SCALE GENOMIC DNA]</scope>
    <source>
        <strain evidence="3">JCM 11496</strain>
    </source>
</reference>
<dbReference type="CDD" id="cd10548">
    <property type="entry name" value="cupin_CDO"/>
    <property type="match status" value="1"/>
</dbReference>
<protein>
    <submittedName>
        <fullName evidence="2">Cysteine dioxygenase family protein</fullName>
    </submittedName>
</protein>
<evidence type="ECO:0000313" key="3">
    <source>
        <dbReference type="Proteomes" id="UP001597307"/>
    </source>
</evidence>
<dbReference type="GO" id="GO:0051213">
    <property type="term" value="F:dioxygenase activity"/>
    <property type="evidence" value="ECO:0007669"/>
    <property type="project" value="UniProtKB-KW"/>
</dbReference>
<dbReference type="EMBL" id="JBHUGA010000060">
    <property type="protein sequence ID" value="MFD1847803.1"/>
    <property type="molecule type" value="Genomic_DNA"/>
</dbReference>
<comment type="caution">
    <text evidence="2">The sequence shown here is derived from an EMBL/GenBank/DDBJ whole genome shotgun (WGS) entry which is preliminary data.</text>
</comment>
<gene>
    <name evidence="2" type="ORF">ACFSFX_14530</name>
</gene>
<dbReference type="InterPro" id="IPR010300">
    <property type="entry name" value="CDO_1"/>
</dbReference>
<dbReference type="Gene3D" id="2.60.120.10">
    <property type="entry name" value="Jelly Rolls"/>
    <property type="match status" value="1"/>
</dbReference>
<dbReference type="InterPro" id="IPR014710">
    <property type="entry name" value="RmlC-like_jellyroll"/>
</dbReference>
<evidence type="ECO:0000256" key="1">
    <source>
        <dbReference type="ARBA" id="ARBA00006622"/>
    </source>
</evidence>
<evidence type="ECO:0000313" key="2">
    <source>
        <dbReference type="EMBL" id="MFD1847803.1"/>
    </source>
</evidence>
<comment type="similarity">
    <text evidence="1">Belongs to the cysteine dioxygenase family.</text>
</comment>
<dbReference type="Pfam" id="PF05995">
    <property type="entry name" value="CDO_I"/>
    <property type="match status" value="1"/>
</dbReference>
<dbReference type="InterPro" id="IPR011051">
    <property type="entry name" value="RmlC_Cupin_sf"/>
</dbReference>
<dbReference type="Proteomes" id="UP001597307">
    <property type="component" value="Unassembled WGS sequence"/>
</dbReference>
<accession>A0ABW4QAS0</accession>
<keyword evidence="2" id="KW-0223">Dioxygenase</keyword>
<proteinExistence type="inferred from homology"/>
<dbReference type="RefSeq" id="WP_343880983.1">
    <property type="nucleotide sequence ID" value="NZ_BAAAIJ010000051.1"/>
</dbReference>